<dbReference type="UniPathway" id="UPA00164"/>
<comment type="pathway">
    <text evidence="3 8">Glycan biosynthesis; glycogen biosynthesis.</text>
</comment>
<evidence type="ECO:0000313" key="11">
    <source>
        <dbReference type="EMBL" id="OAP49583.1"/>
    </source>
</evidence>
<dbReference type="EC" id="2.4.1.21" evidence="8"/>
<proteinExistence type="inferred from homology"/>
<name>A0A178YRU7_SINSA</name>
<keyword evidence="6 8" id="KW-0808">Transferase</keyword>
<dbReference type="NCBIfam" id="TIGR02095">
    <property type="entry name" value="glgA"/>
    <property type="match status" value="1"/>
</dbReference>
<dbReference type="EMBL" id="LNQB01000053">
    <property type="protein sequence ID" value="OAP49583.1"/>
    <property type="molecule type" value="Genomic_DNA"/>
</dbReference>
<dbReference type="Pfam" id="PF00534">
    <property type="entry name" value="Glycos_transf_1"/>
    <property type="match status" value="1"/>
</dbReference>
<evidence type="ECO:0000256" key="1">
    <source>
        <dbReference type="ARBA" id="ARBA00001478"/>
    </source>
</evidence>
<reference evidence="11 12" key="1">
    <citation type="submission" date="2015-11" db="EMBL/GenBank/DDBJ databases">
        <title>Ensifer anhuiense sp. nov., an effective nitrogen fixation bacterium with Glycine soja.</title>
        <authorList>
            <person name="Yan H."/>
            <person name="Chen W."/>
        </authorList>
    </citation>
    <scope>NUCLEOTIDE SEQUENCE [LARGE SCALE GENOMIC DNA]</scope>
    <source>
        <strain evidence="11 12">LMG 7837</strain>
    </source>
</reference>
<dbReference type="Gene3D" id="3.40.50.2000">
    <property type="entry name" value="Glycogen Phosphorylase B"/>
    <property type="match status" value="2"/>
</dbReference>
<dbReference type="CDD" id="cd03791">
    <property type="entry name" value="GT5_Glycogen_synthase_DULL1-like"/>
    <property type="match status" value="1"/>
</dbReference>
<dbReference type="GO" id="GO:0009011">
    <property type="term" value="F:alpha-1,4-glucan glucosyltransferase (ADP-glucose donor) activity"/>
    <property type="evidence" value="ECO:0007669"/>
    <property type="project" value="UniProtKB-UniRule"/>
</dbReference>
<evidence type="ECO:0000256" key="7">
    <source>
        <dbReference type="ARBA" id="ARBA00023056"/>
    </source>
</evidence>
<keyword evidence="12" id="KW-1185">Reference proteome</keyword>
<dbReference type="SUPFAM" id="SSF53756">
    <property type="entry name" value="UDP-Glycosyltransferase/glycogen phosphorylase"/>
    <property type="match status" value="1"/>
</dbReference>
<evidence type="ECO:0000313" key="12">
    <source>
        <dbReference type="Proteomes" id="UP000078507"/>
    </source>
</evidence>
<dbReference type="GO" id="GO:0004373">
    <property type="term" value="F:alpha-1,4-glucan glucosyltransferase (UDP-glucose donor) activity"/>
    <property type="evidence" value="ECO:0007669"/>
    <property type="project" value="InterPro"/>
</dbReference>
<feature type="domain" description="Glycosyl transferase family 1" evidence="9">
    <location>
        <begin position="288"/>
        <end position="412"/>
    </location>
</feature>
<organism evidence="11 12">
    <name type="scientific">Sinorhizobium saheli</name>
    <dbReference type="NCBI Taxonomy" id="36856"/>
    <lineage>
        <taxon>Bacteria</taxon>
        <taxon>Pseudomonadati</taxon>
        <taxon>Pseudomonadota</taxon>
        <taxon>Alphaproteobacteria</taxon>
        <taxon>Hyphomicrobiales</taxon>
        <taxon>Rhizobiaceae</taxon>
        <taxon>Sinorhizobium/Ensifer group</taxon>
        <taxon>Sinorhizobium</taxon>
    </lineage>
</organism>
<evidence type="ECO:0000256" key="2">
    <source>
        <dbReference type="ARBA" id="ARBA00002764"/>
    </source>
</evidence>
<comment type="similarity">
    <text evidence="4 8">Belongs to the glycosyltransferase 1 family. Bacterial/plant glycogen synthase subfamily.</text>
</comment>
<keyword evidence="7 8" id="KW-0320">Glycogen biosynthesis</keyword>
<dbReference type="GO" id="GO:0005978">
    <property type="term" value="P:glycogen biosynthetic process"/>
    <property type="evidence" value="ECO:0007669"/>
    <property type="project" value="UniProtKB-UniRule"/>
</dbReference>
<gene>
    <name evidence="8" type="primary">glgA</name>
    <name evidence="11" type="ORF">ATB98_05705</name>
</gene>
<feature type="binding site" evidence="8">
    <location>
        <position position="15"/>
    </location>
    <ligand>
        <name>ADP-alpha-D-glucose</name>
        <dbReference type="ChEBI" id="CHEBI:57498"/>
    </ligand>
</feature>
<evidence type="ECO:0000259" key="9">
    <source>
        <dbReference type="Pfam" id="PF00534"/>
    </source>
</evidence>
<dbReference type="Pfam" id="PF08323">
    <property type="entry name" value="Glyco_transf_5"/>
    <property type="match status" value="1"/>
</dbReference>
<sequence length="486" mass="53090">MNILSVTAEIFPLVKTGGLADVAGSLPKALRAHGINTRSIVPGYPAVMRALRGTSVVSQYDDLFGERATLLAAEPDGLELFVLDAPAFFDRPGPPYTDRNGREYEDNWKRFAALSLVASQIAAGLVANWRPDIIHAHDWHAALSLVYLKYAGNGSIPRIMTVHNMAFQGQFPAYHFRNLGLPDEAYSIDGVEYYGDLGYLKGGLQAADAITVVSPTYAREVMSPAFGMGLEGVMNARHADVVGIVNGIDMDVWDPASDPYIDQTYSARTPLRRLPNRQALLDLFGLENTSGPVFASVNRLTWQKGMDLLAATAREIVEAGGTLVVQGEGDAGIERAFLELMRRFPHRVGVRIGFDEALAHRIHAGADAMLVPSRFEPCGLTQLYALRYGCVPVVSRTGGLSETIIDANDAALHAQVATGIQFAPIDAHGLRLALRRAFKLFRRRGDWEGLRRQGMKTDCSWHRSAARYAELYGELLNPDIRLAGSA</sequence>
<dbReference type="NCBIfam" id="NF001899">
    <property type="entry name" value="PRK00654.1-2"/>
    <property type="match status" value="1"/>
</dbReference>
<protein>
    <recommendedName>
        <fullName evidence="8">Glycogen synthase</fullName>
        <ecNumber evidence="8">2.4.1.21</ecNumber>
    </recommendedName>
    <alternativeName>
        <fullName evidence="8">Starch [bacterial glycogen] synthase</fullName>
    </alternativeName>
</protein>
<dbReference type="STRING" id="36856.ATB98_05705"/>
<dbReference type="Proteomes" id="UP000078507">
    <property type="component" value="Unassembled WGS sequence"/>
</dbReference>
<dbReference type="InterPro" id="IPR011835">
    <property type="entry name" value="GS/SS"/>
</dbReference>
<dbReference type="PANTHER" id="PTHR45825">
    <property type="entry name" value="GRANULE-BOUND STARCH SYNTHASE 1, CHLOROPLASTIC/AMYLOPLASTIC"/>
    <property type="match status" value="1"/>
</dbReference>
<evidence type="ECO:0000256" key="6">
    <source>
        <dbReference type="ARBA" id="ARBA00022679"/>
    </source>
</evidence>
<dbReference type="OrthoDB" id="9808590at2"/>
<dbReference type="InterPro" id="IPR001296">
    <property type="entry name" value="Glyco_trans_1"/>
</dbReference>
<comment type="function">
    <text evidence="2 8">Synthesizes alpha-1,4-glucan chains using ADP-glucose.</text>
</comment>
<evidence type="ECO:0000256" key="5">
    <source>
        <dbReference type="ARBA" id="ARBA00022676"/>
    </source>
</evidence>
<dbReference type="HAMAP" id="MF_00484">
    <property type="entry name" value="Glycogen_synth"/>
    <property type="match status" value="1"/>
</dbReference>
<dbReference type="GO" id="GO:0005829">
    <property type="term" value="C:cytosol"/>
    <property type="evidence" value="ECO:0007669"/>
    <property type="project" value="TreeGrafter"/>
</dbReference>
<dbReference type="InterPro" id="IPR013534">
    <property type="entry name" value="Starch_synth_cat_dom"/>
</dbReference>
<comment type="caution">
    <text evidence="11">The sequence shown here is derived from an EMBL/GenBank/DDBJ whole genome shotgun (WGS) entry which is preliminary data.</text>
</comment>
<evidence type="ECO:0000256" key="3">
    <source>
        <dbReference type="ARBA" id="ARBA00004964"/>
    </source>
</evidence>
<evidence type="ECO:0000256" key="8">
    <source>
        <dbReference type="HAMAP-Rule" id="MF_00484"/>
    </source>
</evidence>
<feature type="domain" description="Starch synthase catalytic" evidence="10">
    <location>
        <begin position="2"/>
        <end position="235"/>
    </location>
</feature>
<dbReference type="AlphaFoldDB" id="A0A178YRU7"/>
<keyword evidence="5 8" id="KW-0328">Glycosyltransferase</keyword>
<accession>A0A178YRU7</accession>
<dbReference type="PANTHER" id="PTHR45825:SF11">
    <property type="entry name" value="ALPHA AMYLASE DOMAIN-CONTAINING PROTEIN"/>
    <property type="match status" value="1"/>
</dbReference>
<comment type="catalytic activity">
    <reaction evidence="1 8">
        <text>[(1-&gt;4)-alpha-D-glucosyl](n) + ADP-alpha-D-glucose = [(1-&gt;4)-alpha-D-glucosyl](n+1) + ADP + H(+)</text>
        <dbReference type="Rhea" id="RHEA:18189"/>
        <dbReference type="Rhea" id="RHEA-COMP:9584"/>
        <dbReference type="Rhea" id="RHEA-COMP:9587"/>
        <dbReference type="ChEBI" id="CHEBI:15378"/>
        <dbReference type="ChEBI" id="CHEBI:15444"/>
        <dbReference type="ChEBI" id="CHEBI:57498"/>
        <dbReference type="ChEBI" id="CHEBI:456216"/>
        <dbReference type="EC" id="2.4.1.21"/>
    </reaction>
</comment>
<evidence type="ECO:0000256" key="4">
    <source>
        <dbReference type="ARBA" id="ARBA00010281"/>
    </source>
</evidence>
<evidence type="ECO:0000259" key="10">
    <source>
        <dbReference type="Pfam" id="PF08323"/>
    </source>
</evidence>
<dbReference type="RefSeq" id="WP_066869122.1">
    <property type="nucleotide sequence ID" value="NZ_LNQB01000053.1"/>
</dbReference>